<feature type="transmembrane region" description="Helical" evidence="9">
    <location>
        <begin position="114"/>
        <end position="136"/>
    </location>
</feature>
<dbReference type="PROSITE" id="PS50850">
    <property type="entry name" value="MFS"/>
    <property type="match status" value="1"/>
</dbReference>
<comment type="subcellular location">
    <subcellularLocation>
        <location evidence="1">Membrane</location>
        <topology evidence="1">Multi-pass membrane protein</topology>
    </subcellularLocation>
</comment>
<dbReference type="GO" id="GO:0005789">
    <property type="term" value="C:endoplasmic reticulum membrane"/>
    <property type="evidence" value="ECO:0007669"/>
    <property type="project" value="TreeGrafter"/>
</dbReference>
<dbReference type="InterPro" id="IPR036259">
    <property type="entry name" value="MFS_trans_sf"/>
</dbReference>
<feature type="transmembrane region" description="Helical" evidence="9">
    <location>
        <begin position="177"/>
        <end position="196"/>
    </location>
</feature>
<dbReference type="SUPFAM" id="SSF103473">
    <property type="entry name" value="MFS general substrate transporter"/>
    <property type="match status" value="1"/>
</dbReference>
<feature type="transmembrane region" description="Helical" evidence="9">
    <location>
        <begin position="439"/>
        <end position="457"/>
    </location>
</feature>
<evidence type="ECO:0000256" key="1">
    <source>
        <dbReference type="ARBA" id="ARBA00004141"/>
    </source>
</evidence>
<organism evidence="11 12">
    <name type="scientific">Euplotes crassus</name>
    <dbReference type="NCBI Taxonomy" id="5936"/>
    <lineage>
        <taxon>Eukaryota</taxon>
        <taxon>Sar</taxon>
        <taxon>Alveolata</taxon>
        <taxon>Ciliophora</taxon>
        <taxon>Intramacronucleata</taxon>
        <taxon>Spirotrichea</taxon>
        <taxon>Hypotrichia</taxon>
        <taxon>Euplotida</taxon>
        <taxon>Euplotidae</taxon>
        <taxon>Moneuplotes</taxon>
    </lineage>
</organism>
<keyword evidence="12" id="KW-1185">Reference proteome</keyword>
<dbReference type="Gene3D" id="1.20.1250.20">
    <property type="entry name" value="MFS general substrate transporter like domains"/>
    <property type="match status" value="2"/>
</dbReference>
<evidence type="ECO:0000256" key="2">
    <source>
        <dbReference type="ARBA" id="ARBA00009598"/>
    </source>
</evidence>
<feature type="domain" description="Major facilitator superfamily (MFS) profile" evidence="10">
    <location>
        <begin position="38"/>
        <end position="497"/>
    </location>
</feature>
<feature type="transmembrane region" description="Helical" evidence="9">
    <location>
        <begin position="90"/>
        <end position="107"/>
    </location>
</feature>
<dbReference type="InterPro" id="IPR011701">
    <property type="entry name" value="MFS"/>
</dbReference>
<keyword evidence="4" id="KW-0762">Sugar transport</keyword>
<dbReference type="InterPro" id="IPR000849">
    <property type="entry name" value="Sugar_P_transporter"/>
</dbReference>
<evidence type="ECO:0000259" key="10">
    <source>
        <dbReference type="PROSITE" id="PS50850"/>
    </source>
</evidence>
<dbReference type="Pfam" id="PF07690">
    <property type="entry name" value="MFS_1"/>
    <property type="match status" value="1"/>
</dbReference>
<evidence type="ECO:0000256" key="4">
    <source>
        <dbReference type="ARBA" id="ARBA00022597"/>
    </source>
</evidence>
<evidence type="ECO:0000256" key="7">
    <source>
        <dbReference type="ARBA" id="ARBA00023136"/>
    </source>
</evidence>
<dbReference type="PANTHER" id="PTHR43184:SF12">
    <property type="entry name" value="SUGAR PHOSPHATE EXCHANGER 3"/>
    <property type="match status" value="1"/>
</dbReference>
<evidence type="ECO:0000313" key="11">
    <source>
        <dbReference type="EMBL" id="CAI2366550.1"/>
    </source>
</evidence>
<comment type="similarity">
    <text evidence="2">Belongs to the major facilitator superfamily. Organophosphate:Pi antiporter (OPA) (TC 2.A.1.4) family.</text>
</comment>
<evidence type="ECO:0000256" key="3">
    <source>
        <dbReference type="ARBA" id="ARBA00022448"/>
    </source>
</evidence>
<feature type="transmembrane region" description="Helical" evidence="9">
    <location>
        <begin position="142"/>
        <end position="165"/>
    </location>
</feature>
<dbReference type="InterPro" id="IPR020846">
    <property type="entry name" value="MFS_dom"/>
</dbReference>
<feature type="transmembrane region" description="Helical" evidence="9">
    <location>
        <begin position="39"/>
        <end position="58"/>
    </location>
</feature>
<name>A0AAD1X9Z9_EUPCR</name>
<reference evidence="11" key="1">
    <citation type="submission" date="2023-07" db="EMBL/GenBank/DDBJ databases">
        <authorList>
            <consortium name="AG Swart"/>
            <person name="Singh M."/>
            <person name="Singh A."/>
            <person name="Seah K."/>
            <person name="Emmerich C."/>
        </authorList>
    </citation>
    <scope>NUCLEOTIDE SEQUENCE</scope>
    <source>
        <strain evidence="11">DP1</strain>
    </source>
</reference>
<dbReference type="AlphaFoldDB" id="A0AAD1X9Z9"/>
<evidence type="ECO:0000256" key="6">
    <source>
        <dbReference type="ARBA" id="ARBA00022989"/>
    </source>
</evidence>
<dbReference type="PANTHER" id="PTHR43184">
    <property type="entry name" value="MAJOR FACILITATOR SUPERFAMILY TRANSPORTER 16, ISOFORM B"/>
    <property type="match status" value="1"/>
</dbReference>
<feature type="transmembrane region" description="Helical" evidence="9">
    <location>
        <begin position="469"/>
        <end position="494"/>
    </location>
</feature>
<comment type="caution">
    <text evidence="11">The sequence shown here is derived from an EMBL/GenBank/DDBJ whole genome shotgun (WGS) entry which is preliminary data.</text>
</comment>
<gene>
    <name evidence="11" type="ORF">ECRASSUSDP1_LOCUS7823</name>
</gene>
<feature type="region of interest" description="Disordered" evidence="8">
    <location>
        <begin position="250"/>
        <end position="286"/>
    </location>
</feature>
<proteinExistence type="inferred from homology"/>
<feature type="transmembrane region" description="Helical" evidence="9">
    <location>
        <begin position="312"/>
        <end position="332"/>
    </location>
</feature>
<sequence>MAGKELEDQTKNLLEDEALSGDSSDDDLQEMGTGGSRKIFFQIYIFILTFFTYATLHISRESWSFLKEKVKEKESPGIGLSSDDLGTIDMFFFFIYSIGIFISGILGDNLNKNLLIGCGYLITCAASIMIGLGGLWDIRSVWYYVGFFSLNGIGQSVGWPSVIAIMANWFPKKGRGFWFGVWAANPNVGNILGTLICSLTNDQFGLEWSWTWIIVAIIVGVFGIINFIFMIEHPDKVGIIIRDEQEEREAMLEQEQRPNTSEEENINLTQRNGDSTIDGNQSPNNDGLDKAAPPNINFFRAWCVPGVIQYSICYLCLKLCNYGIMLWLPTYVSEELLFTPSQKALIAILYDIGTIIGSISLGFLTDMLYGKRIPICYVSLLIATVFHSFLIFLGSSQKVLIFIVIFILGFFIGSISNMVASTACADIGKHASIKGNESALSTVTGIVDGTGSLGAAAGQKGIGYIQDHASWTAVFIMMTSFVFTSSIPISCIFIREIKEIINLRRVAKQEKVKTIK</sequence>
<evidence type="ECO:0000256" key="8">
    <source>
        <dbReference type="SAM" id="MobiDB-lite"/>
    </source>
</evidence>
<feature type="transmembrane region" description="Helical" evidence="9">
    <location>
        <begin position="375"/>
        <end position="393"/>
    </location>
</feature>
<feature type="compositionally biased region" description="Polar residues" evidence="8">
    <location>
        <begin position="266"/>
        <end position="285"/>
    </location>
</feature>
<keyword evidence="7 9" id="KW-0472">Membrane</keyword>
<keyword evidence="3" id="KW-0813">Transport</keyword>
<keyword evidence="5 9" id="KW-0812">Transmembrane</keyword>
<protein>
    <recommendedName>
        <fullName evidence="10">Major facilitator superfamily (MFS) profile domain-containing protein</fullName>
    </recommendedName>
</protein>
<dbReference type="PIRSF" id="PIRSF002808">
    <property type="entry name" value="Hexose_phosphate_transp"/>
    <property type="match status" value="1"/>
</dbReference>
<feature type="transmembrane region" description="Helical" evidence="9">
    <location>
        <begin position="344"/>
        <end position="363"/>
    </location>
</feature>
<accession>A0AAD1X9Z9</accession>
<evidence type="ECO:0000256" key="5">
    <source>
        <dbReference type="ARBA" id="ARBA00022692"/>
    </source>
</evidence>
<dbReference type="GO" id="GO:0022857">
    <property type="term" value="F:transmembrane transporter activity"/>
    <property type="evidence" value="ECO:0007669"/>
    <property type="project" value="InterPro"/>
</dbReference>
<feature type="transmembrane region" description="Helical" evidence="9">
    <location>
        <begin position="399"/>
        <end position="419"/>
    </location>
</feature>
<dbReference type="EMBL" id="CAMPGE010007636">
    <property type="protein sequence ID" value="CAI2366550.1"/>
    <property type="molecule type" value="Genomic_DNA"/>
</dbReference>
<evidence type="ECO:0000313" key="12">
    <source>
        <dbReference type="Proteomes" id="UP001295684"/>
    </source>
</evidence>
<dbReference type="Proteomes" id="UP001295684">
    <property type="component" value="Unassembled WGS sequence"/>
</dbReference>
<keyword evidence="6 9" id="KW-1133">Transmembrane helix</keyword>
<evidence type="ECO:0000256" key="9">
    <source>
        <dbReference type="SAM" id="Phobius"/>
    </source>
</evidence>
<feature type="transmembrane region" description="Helical" evidence="9">
    <location>
        <begin position="208"/>
        <end position="229"/>
    </location>
</feature>